<dbReference type="InterPro" id="IPR001375">
    <property type="entry name" value="Peptidase_S9_cat"/>
</dbReference>
<keyword evidence="2" id="KW-0031">Aminopeptidase</keyword>
<dbReference type="Gene3D" id="3.40.50.1820">
    <property type="entry name" value="alpha/beta hydrolase"/>
    <property type="match status" value="1"/>
</dbReference>
<comment type="subcellular location">
    <subcellularLocation>
        <location evidence="11">Endomembrane system</location>
        <topology evidence="11">Single-pass membrane protein</topology>
    </subcellularLocation>
    <subcellularLocation>
        <location evidence="1">Membrane</location>
        <topology evidence="1">Single-pass type II membrane protein</topology>
    </subcellularLocation>
</comment>
<keyword evidence="8" id="KW-1133">Transmembrane helix</keyword>
<dbReference type="GO" id="GO:0006508">
    <property type="term" value="P:proteolysis"/>
    <property type="evidence" value="ECO:0007669"/>
    <property type="project" value="UniProtKB-KW"/>
</dbReference>
<keyword evidence="3" id="KW-0645">Protease</keyword>
<keyword evidence="12" id="KW-0732">Signal</keyword>
<dbReference type="GO" id="GO:0005886">
    <property type="term" value="C:plasma membrane"/>
    <property type="evidence" value="ECO:0007669"/>
    <property type="project" value="TreeGrafter"/>
</dbReference>
<evidence type="ECO:0000259" key="14">
    <source>
        <dbReference type="Pfam" id="PF00930"/>
    </source>
</evidence>
<dbReference type="Proteomes" id="UP001152747">
    <property type="component" value="Unassembled WGS sequence"/>
</dbReference>
<dbReference type="InterPro" id="IPR050278">
    <property type="entry name" value="Serine_Prot_S9B/DPPIV"/>
</dbReference>
<keyword evidence="9" id="KW-0472">Membrane</keyword>
<keyword evidence="6" id="KW-0720">Serine protease</keyword>
<evidence type="ECO:0000256" key="7">
    <source>
        <dbReference type="ARBA" id="ARBA00022968"/>
    </source>
</evidence>
<evidence type="ECO:0000256" key="2">
    <source>
        <dbReference type="ARBA" id="ARBA00022438"/>
    </source>
</evidence>
<evidence type="ECO:0000256" key="3">
    <source>
        <dbReference type="ARBA" id="ARBA00022670"/>
    </source>
</evidence>
<dbReference type="PANTHER" id="PTHR11731">
    <property type="entry name" value="PROTEASE FAMILY S9B,C DIPEPTIDYL-PEPTIDASE IV-RELATED"/>
    <property type="match status" value="1"/>
</dbReference>
<reference evidence="15" key="1">
    <citation type="submission" date="2022-11" db="EMBL/GenBank/DDBJ databases">
        <authorList>
            <person name="Kikuchi T."/>
        </authorList>
    </citation>
    <scope>NUCLEOTIDE SEQUENCE</scope>
    <source>
        <strain evidence="15">PS1010</strain>
    </source>
</reference>
<evidence type="ECO:0000256" key="12">
    <source>
        <dbReference type="SAM" id="SignalP"/>
    </source>
</evidence>
<feature type="signal peptide" evidence="12">
    <location>
        <begin position="1"/>
        <end position="17"/>
    </location>
</feature>
<keyword evidence="4" id="KW-0812">Transmembrane</keyword>
<dbReference type="Pfam" id="PF00326">
    <property type="entry name" value="Peptidase_S9"/>
    <property type="match status" value="1"/>
</dbReference>
<dbReference type="GO" id="GO:0008239">
    <property type="term" value="F:dipeptidyl-peptidase activity"/>
    <property type="evidence" value="ECO:0007669"/>
    <property type="project" value="TreeGrafter"/>
</dbReference>
<dbReference type="GO" id="GO:0004177">
    <property type="term" value="F:aminopeptidase activity"/>
    <property type="evidence" value="ECO:0007669"/>
    <property type="project" value="UniProtKB-KW"/>
</dbReference>
<dbReference type="InterPro" id="IPR029058">
    <property type="entry name" value="AB_hydrolase_fold"/>
</dbReference>
<dbReference type="OrthoDB" id="16520at2759"/>
<name>A0A9P1J344_9PELO</name>
<comment type="caution">
    <text evidence="15">The sequence shown here is derived from an EMBL/GenBank/DDBJ whole genome shotgun (WGS) entry which is preliminary data.</text>
</comment>
<evidence type="ECO:0000256" key="4">
    <source>
        <dbReference type="ARBA" id="ARBA00022692"/>
    </source>
</evidence>
<evidence type="ECO:0008006" key="17">
    <source>
        <dbReference type="Google" id="ProtNLM"/>
    </source>
</evidence>
<evidence type="ECO:0000256" key="11">
    <source>
        <dbReference type="ARBA" id="ARBA00037847"/>
    </source>
</evidence>
<keyword evidence="16" id="KW-1185">Reference proteome</keyword>
<dbReference type="SUPFAM" id="SSF82171">
    <property type="entry name" value="DPP6 N-terminal domain-like"/>
    <property type="match status" value="1"/>
</dbReference>
<evidence type="ECO:0000256" key="6">
    <source>
        <dbReference type="ARBA" id="ARBA00022825"/>
    </source>
</evidence>
<feature type="chain" id="PRO_5040409539" description="Peptidase S9 prolyl oligopeptidase catalytic domain-containing protein" evidence="12">
    <location>
        <begin position="18"/>
        <end position="563"/>
    </location>
</feature>
<keyword evidence="10" id="KW-0325">Glycoprotein</keyword>
<evidence type="ECO:0000313" key="16">
    <source>
        <dbReference type="Proteomes" id="UP001152747"/>
    </source>
</evidence>
<organism evidence="15 16">
    <name type="scientific">Caenorhabditis angaria</name>
    <dbReference type="NCBI Taxonomy" id="860376"/>
    <lineage>
        <taxon>Eukaryota</taxon>
        <taxon>Metazoa</taxon>
        <taxon>Ecdysozoa</taxon>
        <taxon>Nematoda</taxon>
        <taxon>Chromadorea</taxon>
        <taxon>Rhabditida</taxon>
        <taxon>Rhabditina</taxon>
        <taxon>Rhabditomorpha</taxon>
        <taxon>Rhabditoidea</taxon>
        <taxon>Rhabditidae</taxon>
        <taxon>Peloderinae</taxon>
        <taxon>Caenorhabditis</taxon>
    </lineage>
</organism>
<keyword evidence="7" id="KW-0735">Signal-anchor</keyword>
<feature type="domain" description="Peptidase S9 prolyl oligopeptidase catalytic" evidence="13">
    <location>
        <begin position="374"/>
        <end position="548"/>
    </location>
</feature>
<evidence type="ECO:0000259" key="13">
    <source>
        <dbReference type="Pfam" id="PF00326"/>
    </source>
</evidence>
<evidence type="ECO:0000256" key="8">
    <source>
        <dbReference type="ARBA" id="ARBA00022989"/>
    </source>
</evidence>
<dbReference type="PANTHER" id="PTHR11731:SF200">
    <property type="entry name" value="DIPEPTIDYL PEPTIDASE 10, ISOFORM B"/>
    <property type="match status" value="1"/>
</dbReference>
<dbReference type="Gene3D" id="2.140.10.30">
    <property type="entry name" value="Dipeptidylpeptidase IV, N-terminal domain"/>
    <property type="match status" value="1"/>
</dbReference>
<protein>
    <recommendedName>
        <fullName evidence="17">Peptidase S9 prolyl oligopeptidase catalytic domain-containing protein</fullName>
    </recommendedName>
</protein>
<feature type="domain" description="Dipeptidylpeptidase IV N-terminal" evidence="14">
    <location>
        <begin position="72"/>
        <end position="305"/>
    </location>
</feature>
<accession>A0A9P1J344</accession>
<dbReference type="InterPro" id="IPR002469">
    <property type="entry name" value="Peptidase_S9B_N"/>
</dbReference>
<sequence>MRILSIFLTVAAIGIFADDEVSYNVTNGRDEEAYIFNHRLFFRVNRTSEPIEVDPNQANYFWQGFLGFYNDFHYGYWWSDDSNYLVYVSFDMRLVKNVSWNLYKDKQSYPEVVQQPYWKPFEDIPPYTISIWNLKTQTVKRIPFEKFKNHNGSLYFVKEITTYEIDDDKQKFLIRLNNKFWNELVFVSCDFETAECQLLFEYKFSPKLYISYMFYSCQIHQNRYYLLLPLEFENEGNSYQQIASYPLNEPSSEPRFEMRQPYDVYKFKINDTTVTFNAFSRTPFINDTLEMQLGSNEKPRCVKCPKLYSNDFLHFGKVPLGNGYEGLYKLFLPKNIKNKKVPLHVYVYGGPEFFEVESKENDNDENEINFLTRNNQVARLYIDGRGSGRRGWKYRSAIYGRLGTVDAQDQISVTQYILRKYSDILDERRVLVEGWSYGGVMALSIVEQAPKGLFKCAIAGAPVTNYNYYHIEYTLTYMGNATANEYLDLTDNLENFKSTRLLLQHGMADDNVHFQNSAILIEKLHKAKIDFDLMIYPNSDHKISITRKQFNFENNCLGIYPSY</sequence>
<dbReference type="GO" id="GO:0012505">
    <property type="term" value="C:endomembrane system"/>
    <property type="evidence" value="ECO:0007669"/>
    <property type="project" value="UniProtKB-SubCell"/>
</dbReference>
<evidence type="ECO:0000256" key="1">
    <source>
        <dbReference type="ARBA" id="ARBA00004606"/>
    </source>
</evidence>
<dbReference type="GO" id="GO:0008236">
    <property type="term" value="F:serine-type peptidase activity"/>
    <property type="evidence" value="ECO:0007669"/>
    <property type="project" value="UniProtKB-KW"/>
</dbReference>
<dbReference type="AlphaFoldDB" id="A0A9P1J344"/>
<dbReference type="EMBL" id="CANHGI010000006">
    <property type="protein sequence ID" value="CAI5454108.1"/>
    <property type="molecule type" value="Genomic_DNA"/>
</dbReference>
<keyword evidence="5" id="KW-0378">Hydrolase</keyword>
<proteinExistence type="predicted"/>
<evidence type="ECO:0000256" key="9">
    <source>
        <dbReference type="ARBA" id="ARBA00023136"/>
    </source>
</evidence>
<evidence type="ECO:0000256" key="5">
    <source>
        <dbReference type="ARBA" id="ARBA00022801"/>
    </source>
</evidence>
<evidence type="ECO:0000256" key="10">
    <source>
        <dbReference type="ARBA" id="ARBA00023180"/>
    </source>
</evidence>
<dbReference type="SUPFAM" id="SSF53474">
    <property type="entry name" value="alpha/beta-Hydrolases"/>
    <property type="match status" value="1"/>
</dbReference>
<dbReference type="Pfam" id="PF00930">
    <property type="entry name" value="DPPIV_N"/>
    <property type="match status" value="1"/>
</dbReference>
<gene>
    <name evidence="15" type="ORF">CAMP_LOCUS16745</name>
</gene>
<evidence type="ECO:0000313" key="15">
    <source>
        <dbReference type="EMBL" id="CAI5454108.1"/>
    </source>
</evidence>